<keyword evidence="2 6" id="KW-0378">Hydrolase</keyword>
<dbReference type="OrthoDB" id="10259640at2759"/>
<comment type="catalytic activity">
    <reaction evidence="6">
        <text>ATP + H2O = ADP + phosphate + H(+)</text>
        <dbReference type="Rhea" id="RHEA:13065"/>
        <dbReference type="ChEBI" id="CHEBI:15377"/>
        <dbReference type="ChEBI" id="CHEBI:15378"/>
        <dbReference type="ChEBI" id="CHEBI:30616"/>
        <dbReference type="ChEBI" id="CHEBI:43474"/>
        <dbReference type="ChEBI" id="CHEBI:456216"/>
        <dbReference type="EC" id="3.6.4.13"/>
    </reaction>
</comment>
<reference evidence="10 11" key="1">
    <citation type="submission" date="2019-09" db="EMBL/GenBank/DDBJ databases">
        <authorList>
            <person name="Ou C."/>
        </authorList>
    </citation>
    <scope>NUCLEOTIDE SEQUENCE [LARGE SCALE GENOMIC DNA]</scope>
    <source>
        <strain evidence="10">S2</strain>
        <tissue evidence="10">Leaf</tissue>
    </source>
</reference>
<gene>
    <name evidence="10" type="ORF">D8674_042836</name>
</gene>
<dbReference type="EC" id="3.6.4.13" evidence="6"/>
<dbReference type="Proteomes" id="UP000327157">
    <property type="component" value="Unassembled WGS sequence"/>
</dbReference>
<keyword evidence="3 6" id="KW-0347">Helicase</keyword>
<evidence type="ECO:0000256" key="2">
    <source>
        <dbReference type="ARBA" id="ARBA00022801"/>
    </source>
</evidence>
<protein>
    <recommendedName>
        <fullName evidence="6">ATP-dependent RNA helicase</fullName>
        <ecNumber evidence="6">3.6.4.13</ecNumber>
    </recommendedName>
</protein>
<evidence type="ECO:0000259" key="9">
    <source>
        <dbReference type="PROSITE" id="PS51194"/>
    </source>
</evidence>
<dbReference type="PROSITE" id="PS51194">
    <property type="entry name" value="HELICASE_CTER"/>
    <property type="match status" value="1"/>
</dbReference>
<dbReference type="Pfam" id="PF00270">
    <property type="entry name" value="DEAD"/>
    <property type="match status" value="1"/>
</dbReference>
<dbReference type="SUPFAM" id="SSF52540">
    <property type="entry name" value="P-loop containing nucleoside triphosphate hydrolases"/>
    <property type="match status" value="2"/>
</dbReference>
<dbReference type="GO" id="GO:0005524">
    <property type="term" value="F:ATP binding"/>
    <property type="evidence" value="ECO:0007669"/>
    <property type="project" value="UniProtKB-UniRule"/>
</dbReference>
<dbReference type="SMART" id="SM00487">
    <property type="entry name" value="DEXDc"/>
    <property type="match status" value="1"/>
</dbReference>
<keyword evidence="4 6" id="KW-0067">ATP-binding</keyword>
<keyword evidence="11" id="KW-1185">Reference proteome</keyword>
<dbReference type="InterPro" id="IPR025313">
    <property type="entry name" value="SPB4-like_CTE"/>
</dbReference>
<dbReference type="PANTHER" id="PTHR24031">
    <property type="entry name" value="RNA HELICASE"/>
    <property type="match status" value="1"/>
</dbReference>
<reference evidence="10 11" key="2">
    <citation type="submission" date="2019-11" db="EMBL/GenBank/DDBJ databases">
        <title>A de novo genome assembly of a pear dwarfing rootstock.</title>
        <authorList>
            <person name="Wang F."/>
            <person name="Wang J."/>
            <person name="Li S."/>
            <person name="Zhang Y."/>
            <person name="Fang M."/>
            <person name="Ma L."/>
            <person name="Zhao Y."/>
            <person name="Jiang S."/>
        </authorList>
    </citation>
    <scope>NUCLEOTIDE SEQUENCE [LARGE SCALE GENOMIC DNA]</scope>
    <source>
        <strain evidence="10">S2</strain>
        <tissue evidence="10">Leaf</tissue>
    </source>
</reference>
<dbReference type="SMART" id="SM00490">
    <property type="entry name" value="HELICc"/>
    <property type="match status" value="1"/>
</dbReference>
<dbReference type="Gene3D" id="3.40.50.300">
    <property type="entry name" value="P-loop containing nucleotide triphosphate hydrolases"/>
    <property type="match status" value="2"/>
</dbReference>
<comment type="domain">
    <text evidence="6">The Q motif is unique to and characteristic of the DEAD box family of RNA helicases and controls ATP binding and hydrolysis.</text>
</comment>
<evidence type="ECO:0000256" key="7">
    <source>
        <dbReference type="SAM" id="MobiDB-lite"/>
    </source>
</evidence>
<dbReference type="SMART" id="SM01178">
    <property type="entry name" value="DUF4217"/>
    <property type="match status" value="1"/>
</dbReference>
<evidence type="ECO:0000256" key="5">
    <source>
        <dbReference type="ARBA" id="ARBA00022884"/>
    </source>
</evidence>
<name>A0A5N5FNK7_9ROSA</name>
<dbReference type="GO" id="GO:0003723">
    <property type="term" value="F:RNA binding"/>
    <property type="evidence" value="ECO:0007669"/>
    <property type="project" value="UniProtKB-UniRule"/>
</dbReference>
<evidence type="ECO:0000256" key="3">
    <source>
        <dbReference type="ARBA" id="ARBA00022806"/>
    </source>
</evidence>
<dbReference type="InterPro" id="IPR027417">
    <property type="entry name" value="P-loop_NTPase"/>
</dbReference>
<keyword evidence="1 6" id="KW-0547">Nucleotide-binding</keyword>
<dbReference type="Pfam" id="PF13959">
    <property type="entry name" value="CTE_SPB4"/>
    <property type="match status" value="1"/>
</dbReference>
<dbReference type="CDD" id="cd18787">
    <property type="entry name" value="SF2_C_DEAD"/>
    <property type="match status" value="1"/>
</dbReference>
<dbReference type="PROSITE" id="PS51192">
    <property type="entry name" value="HELICASE_ATP_BIND_1"/>
    <property type="match status" value="1"/>
</dbReference>
<dbReference type="InterPro" id="IPR001650">
    <property type="entry name" value="Helicase_C-like"/>
</dbReference>
<dbReference type="InterPro" id="IPR014001">
    <property type="entry name" value="Helicase_ATP-bd"/>
</dbReference>
<dbReference type="GO" id="GO:0003724">
    <property type="term" value="F:RNA helicase activity"/>
    <property type="evidence" value="ECO:0007669"/>
    <property type="project" value="UniProtKB-EC"/>
</dbReference>
<comment type="function">
    <text evidence="6">RNA helicase.</text>
</comment>
<dbReference type="InterPro" id="IPR011545">
    <property type="entry name" value="DEAD/DEAH_box_helicase_dom"/>
</dbReference>
<evidence type="ECO:0000256" key="1">
    <source>
        <dbReference type="ARBA" id="ARBA00022741"/>
    </source>
</evidence>
<feature type="domain" description="Helicase C-terminal" evidence="9">
    <location>
        <begin position="241"/>
        <end position="422"/>
    </location>
</feature>
<comment type="caution">
    <text evidence="10">The sequence shown here is derived from an EMBL/GenBank/DDBJ whole genome shotgun (WGS) entry which is preliminary data.</text>
</comment>
<evidence type="ECO:0000256" key="6">
    <source>
        <dbReference type="RuleBase" id="RU365068"/>
    </source>
</evidence>
<feature type="compositionally biased region" description="Acidic residues" evidence="7">
    <location>
        <begin position="650"/>
        <end position="662"/>
    </location>
</feature>
<keyword evidence="5 6" id="KW-0694">RNA-binding</keyword>
<dbReference type="Pfam" id="PF00271">
    <property type="entry name" value="Helicase_C"/>
    <property type="match status" value="1"/>
</dbReference>
<feature type="region of interest" description="Disordered" evidence="7">
    <location>
        <begin position="641"/>
        <end position="673"/>
    </location>
</feature>
<comment type="similarity">
    <text evidence="6">Belongs to the DEAD box helicase family.</text>
</comment>
<dbReference type="EMBL" id="SMOL01000604">
    <property type="protein sequence ID" value="KAB2604563.1"/>
    <property type="molecule type" value="Genomic_DNA"/>
</dbReference>
<feature type="region of interest" description="Disordered" evidence="7">
    <location>
        <begin position="29"/>
        <end position="48"/>
    </location>
</feature>
<sequence>MRKPRSKKSRMQSKHSELQEVELLKSWIESQQPKRGSNPIDLSPLFPRTPALAASTPQDFRATPASSGLTSCPSLRRPKNALHQSKKYVQMSDIQRVCLPHALCGRDVRGAAKTGSRKTLAFVIPIVENLYRERWCPQDGVGSIIISPTREIASQTFDVLRLVGRHHSFSAALLIGGRRGKDVEAEKELKELVNECNILVYTPGRLLQHMDETPNFDDSQLQVFVLDQVDSMLSDPSFKQTMNAIISQLPKQRQTLLFSATHLKDVKDLAALCLKGPEFQPNICHCFSSPKVRRVVEVHKKKNLKSRVLVFLSTRKQVSRPVLDQHKRMATVSEFSKQPSVLFSTDVASRGLDFNQGVDWVVQVDCPGDVASYIHRVGRTARYDSVGKSLLFLMPSEEKMLEKLQAAKIPIREIKPNKNVVQSVSGKLADSIVQDPDLHGLAQSAFKTYLKSVDKKDKENFDVTKLPIDEFSASIGLASTPRIRFLNNKIKSSSKKVSELSPTVEPEHLDKDNELELLRKEELDLGYSSDEEGDKDPLLTNDIAHAADGEGRKMNIFCKFLAYYLKINIHRPVGTRVVFDEEGNTLPPLARLADTNNDSGLLNQIQGMHFRRKLREDLKKVDKDDKVPYRHCCREKRLKDKIKSKRGNTDEQEEDDVSDSEGEPNKKLLLSNC</sequence>
<dbReference type="AlphaFoldDB" id="A0A5N5FNK7"/>
<evidence type="ECO:0000256" key="4">
    <source>
        <dbReference type="ARBA" id="ARBA00022840"/>
    </source>
</evidence>
<dbReference type="GO" id="GO:0016787">
    <property type="term" value="F:hydrolase activity"/>
    <property type="evidence" value="ECO:0007669"/>
    <property type="project" value="UniProtKB-KW"/>
</dbReference>
<evidence type="ECO:0000313" key="10">
    <source>
        <dbReference type="EMBL" id="KAB2604563.1"/>
    </source>
</evidence>
<feature type="domain" description="Helicase ATP-binding" evidence="8">
    <location>
        <begin position="99"/>
        <end position="280"/>
    </location>
</feature>
<evidence type="ECO:0000313" key="11">
    <source>
        <dbReference type="Proteomes" id="UP000327157"/>
    </source>
</evidence>
<evidence type="ECO:0000259" key="8">
    <source>
        <dbReference type="PROSITE" id="PS51192"/>
    </source>
</evidence>
<accession>A0A5N5FNK7</accession>
<proteinExistence type="inferred from homology"/>
<organism evidence="10 11">
    <name type="scientific">Pyrus ussuriensis x Pyrus communis</name>
    <dbReference type="NCBI Taxonomy" id="2448454"/>
    <lineage>
        <taxon>Eukaryota</taxon>
        <taxon>Viridiplantae</taxon>
        <taxon>Streptophyta</taxon>
        <taxon>Embryophyta</taxon>
        <taxon>Tracheophyta</taxon>
        <taxon>Spermatophyta</taxon>
        <taxon>Magnoliopsida</taxon>
        <taxon>eudicotyledons</taxon>
        <taxon>Gunneridae</taxon>
        <taxon>Pentapetalae</taxon>
        <taxon>rosids</taxon>
        <taxon>fabids</taxon>
        <taxon>Rosales</taxon>
        <taxon>Rosaceae</taxon>
        <taxon>Amygdaloideae</taxon>
        <taxon>Maleae</taxon>
        <taxon>Pyrus</taxon>
    </lineage>
</organism>